<keyword evidence="1" id="KW-0378">Hydrolase</keyword>
<dbReference type="GO" id="GO:0016747">
    <property type="term" value="F:acyltransferase activity, transferring groups other than amino-acyl groups"/>
    <property type="evidence" value="ECO:0007669"/>
    <property type="project" value="TreeGrafter"/>
</dbReference>
<accession>A0A9Q2CZN4</accession>
<evidence type="ECO:0000313" key="1">
    <source>
        <dbReference type="EMBL" id="MBB5175996.1"/>
    </source>
</evidence>
<dbReference type="AlphaFoldDB" id="A0A9Q2CZN4"/>
<dbReference type="InterPro" id="IPR029058">
    <property type="entry name" value="AB_hydrolase_fold"/>
</dbReference>
<sequence>MAMLDINFHSNTLGKHHEFKVFLPETTDMFENNDVQPLRTLTVLHGLSSDHTMFSRYTNLEMYANEHNLAVILPNADHSFYLNMKYGHSYLDHIKEVWQYAHNILPLSKKREDNYISGNSMGGFGAFYVSFNFPELFSKTIPMSGALGVDEDFLNLDWYDFDIQSLIGEHTKIKGSELDSEAIIHRAIETHGKENLPEIYVLCGIDDFLIESNKKFIEQLKSANLNVESQFKSGGHTWSYWSESIRDAVDWIFKDIEVDKSKQIINWVG</sequence>
<dbReference type="RefSeq" id="WP_183673816.1">
    <property type="nucleotide sequence ID" value="NZ_CBCRYX010000007.1"/>
</dbReference>
<organism evidence="1 2">
    <name type="scientific">Nosocomiicoccus ampullae</name>
    <dbReference type="NCBI Taxonomy" id="489910"/>
    <lineage>
        <taxon>Bacteria</taxon>
        <taxon>Bacillati</taxon>
        <taxon>Bacillota</taxon>
        <taxon>Bacilli</taxon>
        <taxon>Bacillales</taxon>
        <taxon>Staphylococcaceae</taxon>
        <taxon>Nosocomiicoccus</taxon>
    </lineage>
</organism>
<gene>
    <name evidence="1" type="ORF">HNQ45_000880</name>
</gene>
<dbReference type="Gene3D" id="3.40.50.1820">
    <property type="entry name" value="alpha/beta hydrolase"/>
    <property type="match status" value="1"/>
</dbReference>
<keyword evidence="2" id="KW-1185">Reference proteome</keyword>
<dbReference type="SUPFAM" id="SSF53474">
    <property type="entry name" value="alpha/beta-Hydrolases"/>
    <property type="match status" value="1"/>
</dbReference>
<proteinExistence type="predicted"/>
<dbReference type="InterPro" id="IPR050583">
    <property type="entry name" value="Mycobacterial_A85_antigen"/>
</dbReference>
<protein>
    <submittedName>
        <fullName evidence="1">S-formylglutathione hydrolase FrmB</fullName>
    </submittedName>
</protein>
<name>A0A9Q2CZN4_9STAP</name>
<comment type="caution">
    <text evidence="1">The sequence shown here is derived from an EMBL/GenBank/DDBJ whole genome shotgun (WGS) entry which is preliminary data.</text>
</comment>
<dbReference type="EMBL" id="JACHHF010000004">
    <property type="protein sequence ID" value="MBB5175996.1"/>
    <property type="molecule type" value="Genomic_DNA"/>
</dbReference>
<dbReference type="PANTHER" id="PTHR48098">
    <property type="entry name" value="ENTEROCHELIN ESTERASE-RELATED"/>
    <property type="match status" value="1"/>
</dbReference>
<dbReference type="PANTHER" id="PTHR48098:SF1">
    <property type="entry name" value="DIACYLGLYCEROL ACYLTRANSFERASE_MYCOLYLTRANSFERASE AG85A"/>
    <property type="match status" value="1"/>
</dbReference>
<evidence type="ECO:0000313" key="2">
    <source>
        <dbReference type="Proteomes" id="UP000579136"/>
    </source>
</evidence>
<dbReference type="GO" id="GO:0016787">
    <property type="term" value="F:hydrolase activity"/>
    <property type="evidence" value="ECO:0007669"/>
    <property type="project" value="UniProtKB-KW"/>
</dbReference>
<reference evidence="1 2" key="1">
    <citation type="submission" date="2020-08" db="EMBL/GenBank/DDBJ databases">
        <title>Genomic Encyclopedia of Type Strains, Phase IV (KMG-IV): sequencing the most valuable type-strain genomes for metagenomic binning, comparative biology and taxonomic classification.</title>
        <authorList>
            <person name="Goeker M."/>
        </authorList>
    </citation>
    <scope>NUCLEOTIDE SEQUENCE [LARGE SCALE GENOMIC DNA]</scope>
    <source>
        <strain evidence="1 2">DSM 19163</strain>
    </source>
</reference>
<dbReference type="InterPro" id="IPR000801">
    <property type="entry name" value="Esterase-like"/>
</dbReference>
<dbReference type="Pfam" id="PF00756">
    <property type="entry name" value="Esterase"/>
    <property type="match status" value="1"/>
</dbReference>
<dbReference type="Proteomes" id="UP000579136">
    <property type="component" value="Unassembled WGS sequence"/>
</dbReference>